<reference evidence="3 4" key="1">
    <citation type="submission" date="2020-08" db="EMBL/GenBank/DDBJ databases">
        <title>Genomic Encyclopedia of Type Strains, Phase IV (KMG-IV): sequencing the most valuable type-strain genomes for metagenomic binning, comparative biology and taxonomic classification.</title>
        <authorList>
            <person name="Goeker M."/>
        </authorList>
    </citation>
    <scope>NUCLEOTIDE SEQUENCE [LARGE SCALE GENOMIC DNA]</scope>
    <source>
        <strain evidence="3 4">DSM 45615</strain>
    </source>
</reference>
<dbReference type="PANTHER" id="PTHR14359:SF6">
    <property type="entry name" value="PHOSPHOPANTOTHENOYLCYSTEINE DECARBOXYLASE"/>
    <property type="match status" value="1"/>
</dbReference>
<dbReference type="GO" id="GO:0071513">
    <property type="term" value="C:phosphopantothenoylcysteine decarboxylase complex"/>
    <property type="evidence" value="ECO:0007669"/>
    <property type="project" value="TreeGrafter"/>
</dbReference>
<protein>
    <submittedName>
        <fullName evidence="3">Phosphopantothenoylcysteine decarboxylase/phosphopantothenate--cysteine ligase</fullName>
        <ecNumber evidence="3">4.1.1.36</ecNumber>
        <ecNumber evidence="3">6.3.2.5</ecNumber>
    </submittedName>
</protein>
<accession>A0A840PMP3</accession>
<evidence type="ECO:0000313" key="4">
    <source>
        <dbReference type="Proteomes" id="UP000578449"/>
    </source>
</evidence>
<dbReference type="PANTHER" id="PTHR14359">
    <property type="entry name" value="HOMO-OLIGOMERIC FLAVIN CONTAINING CYS DECARBOXYLASE FAMILY"/>
    <property type="match status" value="1"/>
</dbReference>
<evidence type="ECO:0000259" key="2">
    <source>
        <dbReference type="Pfam" id="PF02441"/>
    </source>
</evidence>
<gene>
    <name evidence="3" type="ORF">HNP84_009046</name>
</gene>
<organism evidence="3 4">
    <name type="scientific">Thermocatellispora tengchongensis</name>
    <dbReference type="NCBI Taxonomy" id="1073253"/>
    <lineage>
        <taxon>Bacteria</taxon>
        <taxon>Bacillati</taxon>
        <taxon>Actinomycetota</taxon>
        <taxon>Actinomycetes</taxon>
        <taxon>Streptosporangiales</taxon>
        <taxon>Streptosporangiaceae</taxon>
        <taxon>Thermocatellispora</taxon>
    </lineage>
</organism>
<name>A0A840PMP3_9ACTN</name>
<feature type="domain" description="Flavoprotein" evidence="2">
    <location>
        <begin position="16"/>
        <end position="132"/>
    </location>
</feature>
<dbReference type="AlphaFoldDB" id="A0A840PMP3"/>
<sequence length="494" mass="53896">MIEECDTPTSEPGVSRLLLVCAGSAYASSMPYWLDLLRMQYPRLAVKVVVTRSAERFVTRQALGGRLATDVLLDAWPGEEATARHVEWADWAEAVVVYPATLQFMARLALGLADTPALLAAQCTNAPVVVAPALPPGGLESAACRQHWAALAARPNIVLIPPGRGRSLFTGRDDAWVPPPLPEVLHLLTERLAELTAPEEPEDDGAEPSTTYGTGLLHTSIHSMATGGYRWRRAPGPFAPAPFSPLTGETRDALAAIGEVGTCRLAIGTAAGDARIYDVRGGESAARRLMRPGDHDRLEKPLHDLGRLLRAVHDQEPPADLVGRPARGLVRLGDWLAGRATSPRAAYAQGQFRQRLGEERWQRVRSWYDAVRTDTGVTLAHGAAGFGALAIDGESGAGDLLIGEDVCAAPWYLDVGWLIGELAELQWQVGGDQHGWQALINALFEGYDRDLGPEWNRYAALRILLHVHDIAAYFAGYQYDFDHYRKFLQYLIDL</sequence>
<evidence type="ECO:0000256" key="1">
    <source>
        <dbReference type="SAM" id="MobiDB-lite"/>
    </source>
</evidence>
<dbReference type="Pfam" id="PF02441">
    <property type="entry name" value="Flavoprotein"/>
    <property type="match status" value="1"/>
</dbReference>
<dbReference type="SUPFAM" id="SSF52507">
    <property type="entry name" value="Homo-oligomeric flavin-containing Cys decarboxylases, HFCD"/>
    <property type="match status" value="1"/>
</dbReference>
<dbReference type="EC" id="4.1.1.36" evidence="3"/>
<dbReference type="EMBL" id="JACHGN010000028">
    <property type="protein sequence ID" value="MBB5139283.1"/>
    <property type="molecule type" value="Genomic_DNA"/>
</dbReference>
<dbReference type="GO" id="GO:0004633">
    <property type="term" value="F:phosphopantothenoylcysteine decarboxylase activity"/>
    <property type="evidence" value="ECO:0007669"/>
    <property type="project" value="UniProtKB-EC"/>
</dbReference>
<keyword evidence="3" id="KW-0436">Ligase</keyword>
<keyword evidence="3" id="KW-0456">Lyase</keyword>
<keyword evidence="4" id="KW-1185">Reference proteome</keyword>
<proteinExistence type="predicted"/>
<dbReference type="InterPro" id="IPR003382">
    <property type="entry name" value="Flavoprotein"/>
</dbReference>
<dbReference type="GO" id="GO:0015937">
    <property type="term" value="P:coenzyme A biosynthetic process"/>
    <property type="evidence" value="ECO:0007669"/>
    <property type="project" value="TreeGrafter"/>
</dbReference>
<dbReference type="GO" id="GO:0010181">
    <property type="term" value="F:FMN binding"/>
    <property type="evidence" value="ECO:0007669"/>
    <property type="project" value="TreeGrafter"/>
</dbReference>
<evidence type="ECO:0000313" key="3">
    <source>
        <dbReference type="EMBL" id="MBB5139283.1"/>
    </source>
</evidence>
<dbReference type="Proteomes" id="UP000578449">
    <property type="component" value="Unassembled WGS sequence"/>
</dbReference>
<feature type="compositionally biased region" description="Acidic residues" evidence="1">
    <location>
        <begin position="197"/>
        <end position="206"/>
    </location>
</feature>
<dbReference type="GO" id="GO:0004632">
    <property type="term" value="F:phosphopantothenate--cysteine ligase activity"/>
    <property type="evidence" value="ECO:0007669"/>
    <property type="project" value="UniProtKB-EC"/>
</dbReference>
<feature type="region of interest" description="Disordered" evidence="1">
    <location>
        <begin position="196"/>
        <end position="215"/>
    </location>
</feature>
<dbReference type="RefSeq" id="WP_221337531.1">
    <property type="nucleotide sequence ID" value="NZ_BAABIX010000026.1"/>
</dbReference>
<dbReference type="EC" id="6.3.2.5" evidence="3"/>
<dbReference type="InterPro" id="IPR036551">
    <property type="entry name" value="Flavin_trans-like"/>
</dbReference>
<dbReference type="Gene3D" id="3.40.50.1950">
    <property type="entry name" value="Flavin prenyltransferase-like"/>
    <property type="match status" value="1"/>
</dbReference>
<comment type="caution">
    <text evidence="3">The sequence shown here is derived from an EMBL/GenBank/DDBJ whole genome shotgun (WGS) entry which is preliminary data.</text>
</comment>